<accession>A0A1H6XLL1</accession>
<dbReference type="UniPathway" id="UPA00253">
    <property type="reaction ID" value="UER00334"/>
</dbReference>
<dbReference type="GO" id="GO:0004359">
    <property type="term" value="F:glutaminase activity"/>
    <property type="evidence" value="ECO:0007669"/>
    <property type="project" value="InterPro"/>
</dbReference>
<evidence type="ECO:0000256" key="3">
    <source>
        <dbReference type="ARBA" id="ARBA00022598"/>
    </source>
</evidence>
<protein>
    <recommendedName>
        <fullName evidence="7">Glutamine-dependent NAD(+) synthetase</fullName>
        <ecNumber evidence="7">6.3.5.1</ecNumber>
    </recommendedName>
    <alternativeName>
        <fullName evidence="7">NAD(+) synthase [glutamine-hydrolyzing]</fullName>
    </alternativeName>
</protein>
<evidence type="ECO:0000256" key="5">
    <source>
        <dbReference type="ARBA" id="ARBA00022840"/>
    </source>
</evidence>
<dbReference type="CDD" id="cd07570">
    <property type="entry name" value="GAT_Gln-NAD-synth"/>
    <property type="match status" value="1"/>
</dbReference>
<dbReference type="PANTHER" id="PTHR23090">
    <property type="entry name" value="NH 3 /GLUTAMINE-DEPENDENT NAD + SYNTHETASE"/>
    <property type="match status" value="1"/>
</dbReference>
<name>A0A1H6XLL1_9FIRM</name>
<dbReference type="InterPro" id="IPR003010">
    <property type="entry name" value="C-N_Hydrolase"/>
</dbReference>
<dbReference type="InterPro" id="IPR003694">
    <property type="entry name" value="NAD_synthase"/>
</dbReference>
<dbReference type="Gene3D" id="3.60.110.10">
    <property type="entry name" value="Carbon-nitrogen hydrolase"/>
    <property type="match status" value="1"/>
</dbReference>
<keyword evidence="11" id="KW-1185">Reference proteome</keyword>
<dbReference type="GO" id="GO:0003952">
    <property type="term" value="F:NAD+ synthase (glutamine-hydrolyzing) activity"/>
    <property type="evidence" value="ECO:0007669"/>
    <property type="project" value="UniProtKB-UniRule"/>
</dbReference>
<comment type="pathway">
    <text evidence="1 7">Cofactor biosynthesis; NAD(+) biosynthesis; NAD(+) from deamido-NAD(+) (L-Gln route): step 1/1.</text>
</comment>
<dbReference type="Proteomes" id="UP000199662">
    <property type="component" value="Unassembled WGS sequence"/>
</dbReference>
<evidence type="ECO:0000256" key="6">
    <source>
        <dbReference type="ARBA" id="ARBA00023027"/>
    </source>
</evidence>
<evidence type="ECO:0000256" key="8">
    <source>
        <dbReference type="RuleBase" id="RU003811"/>
    </source>
</evidence>
<evidence type="ECO:0000256" key="2">
    <source>
        <dbReference type="ARBA" id="ARBA00007145"/>
    </source>
</evidence>
<dbReference type="InterPro" id="IPR022310">
    <property type="entry name" value="NAD/GMP_synthase"/>
</dbReference>
<comment type="catalytic activity">
    <reaction evidence="7">
        <text>deamido-NAD(+) + L-glutamine + ATP + H2O = L-glutamate + AMP + diphosphate + NAD(+) + H(+)</text>
        <dbReference type="Rhea" id="RHEA:24384"/>
        <dbReference type="ChEBI" id="CHEBI:15377"/>
        <dbReference type="ChEBI" id="CHEBI:15378"/>
        <dbReference type="ChEBI" id="CHEBI:29985"/>
        <dbReference type="ChEBI" id="CHEBI:30616"/>
        <dbReference type="ChEBI" id="CHEBI:33019"/>
        <dbReference type="ChEBI" id="CHEBI:57540"/>
        <dbReference type="ChEBI" id="CHEBI:58359"/>
        <dbReference type="ChEBI" id="CHEBI:58437"/>
        <dbReference type="ChEBI" id="CHEBI:456215"/>
        <dbReference type="EC" id="6.3.5.1"/>
    </reaction>
</comment>
<proteinExistence type="inferred from homology"/>
<evidence type="ECO:0000259" key="9">
    <source>
        <dbReference type="PROSITE" id="PS50263"/>
    </source>
</evidence>
<keyword evidence="4 7" id="KW-0547">Nucleotide-binding</keyword>
<organism evidence="10 11">
    <name type="scientific">Propionispira arboris</name>
    <dbReference type="NCBI Taxonomy" id="84035"/>
    <lineage>
        <taxon>Bacteria</taxon>
        <taxon>Bacillati</taxon>
        <taxon>Bacillota</taxon>
        <taxon>Negativicutes</taxon>
        <taxon>Selenomonadales</taxon>
        <taxon>Selenomonadaceae</taxon>
        <taxon>Propionispira</taxon>
    </lineage>
</organism>
<evidence type="ECO:0000313" key="10">
    <source>
        <dbReference type="EMBL" id="SEJ25445.1"/>
    </source>
</evidence>
<dbReference type="PIRSF" id="PIRSF006630">
    <property type="entry name" value="NADS_GAT"/>
    <property type="match status" value="1"/>
</dbReference>
<dbReference type="Gene3D" id="3.40.50.620">
    <property type="entry name" value="HUPs"/>
    <property type="match status" value="1"/>
</dbReference>
<dbReference type="PROSITE" id="PS50263">
    <property type="entry name" value="CN_HYDROLASE"/>
    <property type="match status" value="1"/>
</dbReference>
<dbReference type="SUPFAM" id="SSF52402">
    <property type="entry name" value="Adenine nucleotide alpha hydrolases-like"/>
    <property type="match status" value="1"/>
</dbReference>
<gene>
    <name evidence="10" type="ORF">SAMN05660742_1058</name>
</gene>
<keyword evidence="5 7" id="KW-0067">ATP-binding</keyword>
<dbReference type="STRING" id="84035.SAMN05660742_1058"/>
<dbReference type="Pfam" id="PF02540">
    <property type="entry name" value="NAD_synthase"/>
    <property type="match status" value="1"/>
</dbReference>
<feature type="domain" description="CN hydrolase" evidence="9">
    <location>
        <begin position="2"/>
        <end position="281"/>
    </location>
</feature>
<dbReference type="GO" id="GO:0009435">
    <property type="term" value="P:NAD+ biosynthetic process"/>
    <property type="evidence" value="ECO:0007669"/>
    <property type="project" value="UniProtKB-UniRule"/>
</dbReference>
<dbReference type="GO" id="GO:0005524">
    <property type="term" value="F:ATP binding"/>
    <property type="evidence" value="ECO:0007669"/>
    <property type="project" value="UniProtKB-UniRule"/>
</dbReference>
<dbReference type="AlphaFoldDB" id="A0A1H6XLL1"/>
<dbReference type="CDD" id="cd00553">
    <property type="entry name" value="NAD_synthase"/>
    <property type="match status" value="1"/>
</dbReference>
<evidence type="ECO:0000256" key="7">
    <source>
        <dbReference type="PIRNR" id="PIRNR006630"/>
    </source>
</evidence>
<dbReference type="NCBIfam" id="TIGR00552">
    <property type="entry name" value="nadE"/>
    <property type="match status" value="1"/>
</dbReference>
<comment type="similarity">
    <text evidence="2 7">In the C-terminal section; belongs to the NAD synthetase family.</text>
</comment>
<evidence type="ECO:0000256" key="1">
    <source>
        <dbReference type="ARBA" id="ARBA00005188"/>
    </source>
</evidence>
<dbReference type="InterPro" id="IPR036526">
    <property type="entry name" value="C-N_Hydrolase_sf"/>
</dbReference>
<dbReference type="InterPro" id="IPR014729">
    <property type="entry name" value="Rossmann-like_a/b/a_fold"/>
</dbReference>
<dbReference type="InterPro" id="IPR014445">
    <property type="entry name" value="Gln-dep_NAD_synthase"/>
</dbReference>
<keyword evidence="6 7" id="KW-0520">NAD</keyword>
<sequence>MLNIALGQFEVKSGRPDLNTQKMLSMIHEAKEKNIDLIIFPEMSIPGYLLGDTWEQSSFLKDCEYHGQQIIQASDTIYIMFGNIAVDWAKFNNDGRVRKYNAFFTAYQGKLLPHPKLPYDFGIKALMPNYREFDDTRHFFSLQKLATELKCPTEDLLAPIELNLNGKTQKVGTLICEDGWSDDYQLAPLEILHKKYDIDFFVNISSSPYTLGKNNKRNRVFAKQAKENKIPLLYVNNTGIQNNGKTIYTFDGSSTVYAADGNIIAYGKPYEEKLICINLAKNSQPLPISIQDEQETAGIFEALTYGIRKFLQNIHMEKVVLGISGGIDSAVAAALYVNILGPKNVLLINMPSIYNSNTTKDLSSKLAKNLGCNYAILPIQEVVDYSIKQFETTPVINLADSSASNLHVSSFVAENIQARDRSARILAGMAASFGGGFTCNANKAETTVGYSTLYGDQSGFLAALADLWKNQVYALAYYLNQEVFHKEVIPQATIDIVPSAELSHNQAVDEGKGDPIKYPYHDYLFRSFVERWKKATPEDILQWYKENRLEAEIGCQAGLVKKYFPTPQEFIEDLERWWNLYSGIAVAKRIQAPPILAISRRAYGFDHRESQNGPYYTVKYKKLKQELLN</sequence>
<reference evidence="10 11" key="1">
    <citation type="submission" date="2016-10" db="EMBL/GenBank/DDBJ databases">
        <authorList>
            <person name="de Groot N.N."/>
        </authorList>
    </citation>
    <scope>NUCLEOTIDE SEQUENCE [LARGE SCALE GENOMIC DNA]</scope>
    <source>
        <strain evidence="10 11">DSM 2179</strain>
    </source>
</reference>
<comment type="similarity">
    <text evidence="8">Belongs to the NAD synthetase family.</text>
</comment>
<evidence type="ECO:0000313" key="11">
    <source>
        <dbReference type="Proteomes" id="UP000199662"/>
    </source>
</evidence>
<dbReference type="GO" id="GO:0005737">
    <property type="term" value="C:cytoplasm"/>
    <property type="evidence" value="ECO:0007669"/>
    <property type="project" value="InterPro"/>
</dbReference>
<evidence type="ECO:0000256" key="4">
    <source>
        <dbReference type="ARBA" id="ARBA00022741"/>
    </source>
</evidence>
<dbReference type="Pfam" id="PF00795">
    <property type="entry name" value="CN_hydrolase"/>
    <property type="match status" value="1"/>
</dbReference>
<dbReference type="SUPFAM" id="SSF56317">
    <property type="entry name" value="Carbon-nitrogen hydrolase"/>
    <property type="match status" value="1"/>
</dbReference>
<keyword evidence="3 7" id="KW-0436">Ligase</keyword>
<dbReference type="EMBL" id="FNZK01000005">
    <property type="protein sequence ID" value="SEJ25445.1"/>
    <property type="molecule type" value="Genomic_DNA"/>
</dbReference>
<dbReference type="PANTHER" id="PTHR23090:SF9">
    <property type="entry name" value="GLUTAMINE-DEPENDENT NAD(+) SYNTHETASE"/>
    <property type="match status" value="1"/>
</dbReference>
<dbReference type="RefSeq" id="WP_091830135.1">
    <property type="nucleotide sequence ID" value="NZ_FNZK01000005.1"/>
</dbReference>
<dbReference type="EC" id="6.3.5.1" evidence="7"/>